<proteinExistence type="predicted"/>
<accession>A0A067CWK4</accession>
<protein>
    <recommendedName>
        <fullName evidence="2">J domain-containing protein</fullName>
    </recommendedName>
</protein>
<organism evidence="3 4">
    <name type="scientific">Saprolegnia parasitica (strain CBS 223.65)</name>
    <dbReference type="NCBI Taxonomy" id="695850"/>
    <lineage>
        <taxon>Eukaryota</taxon>
        <taxon>Sar</taxon>
        <taxon>Stramenopiles</taxon>
        <taxon>Oomycota</taxon>
        <taxon>Saprolegniomycetes</taxon>
        <taxon>Saprolegniales</taxon>
        <taxon>Saprolegniaceae</taxon>
        <taxon>Saprolegnia</taxon>
    </lineage>
</organism>
<dbReference type="PRINTS" id="PR00625">
    <property type="entry name" value="JDOMAIN"/>
</dbReference>
<dbReference type="PANTHER" id="PTHR45270:SF4">
    <property type="entry name" value="CHAPERONE DNAJ-DOMAIN SUPERFAMILY PROTEIN"/>
    <property type="match status" value="1"/>
</dbReference>
<dbReference type="EMBL" id="KK583190">
    <property type="protein sequence ID" value="KDO34888.1"/>
    <property type="molecule type" value="Genomic_DNA"/>
</dbReference>
<gene>
    <name evidence="3" type="ORF">SPRG_00946</name>
</gene>
<dbReference type="RefSeq" id="XP_012194547.1">
    <property type="nucleotide sequence ID" value="XM_012339157.1"/>
</dbReference>
<dbReference type="STRING" id="695850.A0A067CWK4"/>
<feature type="region of interest" description="Disordered" evidence="1">
    <location>
        <begin position="144"/>
        <end position="186"/>
    </location>
</feature>
<evidence type="ECO:0000259" key="2">
    <source>
        <dbReference type="PROSITE" id="PS50076"/>
    </source>
</evidence>
<feature type="compositionally biased region" description="Basic and acidic residues" evidence="1">
    <location>
        <begin position="162"/>
        <end position="179"/>
    </location>
</feature>
<dbReference type="SUPFAM" id="SSF46565">
    <property type="entry name" value="Chaperone J-domain"/>
    <property type="match status" value="1"/>
</dbReference>
<name>A0A067CWK4_SAPPC</name>
<evidence type="ECO:0000313" key="3">
    <source>
        <dbReference type="EMBL" id="KDO34888.1"/>
    </source>
</evidence>
<reference evidence="3 4" key="1">
    <citation type="journal article" date="2013" name="PLoS Genet.">
        <title>Distinctive expansion of potential virulence genes in the genome of the oomycete fish pathogen Saprolegnia parasitica.</title>
        <authorList>
            <person name="Jiang R.H."/>
            <person name="de Bruijn I."/>
            <person name="Haas B.J."/>
            <person name="Belmonte R."/>
            <person name="Lobach L."/>
            <person name="Christie J."/>
            <person name="van den Ackerveken G."/>
            <person name="Bottin A."/>
            <person name="Bulone V."/>
            <person name="Diaz-Moreno S.M."/>
            <person name="Dumas B."/>
            <person name="Fan L."/>
            <person name="Gaulin E."/>
            <person name="Govers F."/>
            <person name="Grenville-Briggs L.J."/>
            <person name="Horner N.R."/>
            <person name="Levin J.Z."/>
            <person name="Mammella M."/>
            <person name="Meijer H.J."/>
            <person name="Morris P."/>
            <person name="Nusbaum C."/>
            <person name="Oome S."/>
            <person name="Phillips A.J."/>
            <person name="van Rooyen D."/>
            <person name="Rzeszutek E."/>
            <person name="Saraiva M."/>
            <person name="Secombes C.J."/>
            <person name="Seidl M.F."/>
            <person name="Snel B."/>
            <person name="Stassen J.H."/>
            <person name="Sykes S."/>
            <person name="Tripathy S."/>
            <person name="van den Berg H."/>
            <person name="Vega-Arreguin J.C."/>
            <person name="Wawra S."/>
            <person name="Young S.K."/>
            <person name="Zeng Q."/>
            <person name="Dieguez-Uribeondo J."/>
            <person name="Russ C."/>
            <person name="Tyler B.M."/>
            <person name="van West P."/>
        </authorList>
    </citation>
    <scope>NUCLEOTIDE SEQUENCE [LARGE SCALE GENOMIC DNA]</scope>
    <source>
        <strain evidence="3 4">CBS 223.65</strain>
    </source>
</reference>
<dbReference type="SMART" id="SM00271">
    <property type="entry name" value="DnaJ"/>
    <property type="match status" value="1"/>
</dbReference>
<dbReference type="GeneID" id="24123568"/>
<dbReference type="PROSITE" id="PS50076">
    <property type="entry name" value="DNAJ_2"/>
    <property type="match status" value="1"/>
</dbReference>
<dbReference type="AlphaFoldDB" id="A0A067CWK4"/>
<dbReference type="PANTHER" id="PTHR45270">
    <property type="entry name" value="OS03G0832900 PROTEIN"/>
    <property type="match status" value="1"/>
</dbReference>
<dbReference type="Pfam" id="PF00226">
    <property type="entry name" value="DnaJ"/>
    <property type="match status" value="1"/>
</dbReference>
<dbReference type="OrthoDB" id="10250354at2759"/>
<feature type="region of interest" description="Disordered" evidence="1">
    <location>
        <begin position="83"/>
        <end position="110"/>
    </location>
</feature>
<dbReference type="InterPro" id="IPR036869">
    <property type="entry name" value="J_dom_sf"/>
</dbReference>
<dbReference type="OMA" id="CNTHYEV"/>
<dbReference type="Proteomes" id="UP000030745">
    <property type="component" value="Unassembled WGS sequence"/>
</dbReference>
<feature type="domain" description="J" evidence="2">
    <location>
        <begin position="17"/>
        <end position="96"/>
    </location>
</feature>
<evidence type="ECO:0000313" key="4">
    <source>
        <dbReference type="Proteomes" id="UP000030745"/>
    </source>
</evidence>
<sequence length="186" mass="20728">MDDDGGCEVTRILGARHHFAVLGLARIEFADLATVRRQYKLLARVVHPDKSAHAQAEEAFKKLSIAYECLADDASQTQYIASISSSSKKRRRDHANVPPAKRPAPATHGRMRTPDEIYAAFMAEEERQAAAEFQKRGFERVFIASPKTKHKTKTTETPLPTPEDHRREALLATDLEAKRGGSPLPL</sequence>
<dbReference type="VEuPathDB" id="FungiDB:SPRG_00946"/>
<dbReference type="InterPro" id="IPR001623">
    <property type="entry name" value="DnaJ_domain"/>
</dbReference>
<dbReference type="Gene3D" id="1.10.287.110">
    <property type="entry name" value="DnaJ domain"/>
    <property type="match status" value="1"/>
</dbReference>
<dbReference type="KEGG" id="spar:SPRG_00946"/>
<dbReference type="CDD" id="cd06257">
    <property type="entry name" value="DnaJ"/>
    <property type="match status" value="1"/>
</dbReference>
<keyword evidence="4" id="KW-1185">Reference proteome</keyword>
<evidence type="ECO:0000256" key="1">
    <source>
        <dbReference type="SAM" id="MobiDB-lite"/>
    </source>
</evidence>